<dbReference type="EMBL" id="KE145357">
    <property type="protein sequence ID" value="EPE34142.1"/>
    <property type="molecule type" value="Genomic_DNA"/>
</dbReference>
<reference evidence="11 12" key="1">
    <citation type="journal article" date="2013" name="BMC Genomics">
        <title>Genomics-driven discovery of the pneumocandin biosynthetic gene cluster in the fungus Glarea lozoyensis.</title>
        <authorList>
            <person name="Chen L."/>
            <person name="Yue Q."/>
            <person name="Zhang X."/>
            <person name="Xiang M."/>
            <person name="Wang C."/>
            <person name="Li S."/>
            <person name="Che Y."/>
            <person name="Ortiz-Lopez F.J."/>
            <person name="Bills G.F."/>
            <person name="Liu X."/>
            <person name="An Z."/>
        </authorList>
    </citation>
    <scope>NUCLEOTIDE SEQUENCE [LARGE SCALE GENOMIC DNA]</scope>
    <source>
        <strain evidence="12">ATCC 20868 / MF5171</strain>
    </source>
</reference>
<dbReference type="InterPro" id="IPR001944">
    <property type="entry name" value="Glycoside_Hdrlase_35"/>
</dbReference>
<dbReference type="KEGG" id="glz:GLAREA_07155"/>
<dbReference type="SUPFAM" id="SSF117100">
    <property type="entry name" value="Beta-galactosidase LacA, domain 3"/>
    <property type="match status" value="1"/>
</dbReference>
<dbReference type="FunFam" id="2.102.20.10:FF:000001">
    <property type="entry name" value="Beta-galactosidase A"/>
    <property type="match status" value="1"/>
</dbReference>
<dbReference type="PRINTS" id="PR00742">
    <property type="entry name" value="GLHYDRLASE35"/>
</dbReference>
<dbReference type="InterPro" id="IPR018954">
    <property type="entry name" value="Betagal_dom2"/>
</dbReference>
<evidence type="ECO:0000256" key="7">
    <source>
        <dbReference type="ARBA" id="ARBA00023295"/>
    </source>
</evidence>
<evidence type="ECO:0000259" key="10">
    <source>
        <dbReference type="SMART" id="SM01029"/>
    </source>
</evidence>
<evidence type="ECO:0000256" key="6">
    <source>
        <dbReference type="ARBA" id="ARBA00023180"/>
    </source>
</evidence>
<dbReference type="InterPro" id="IPR031330">
    <property type="entry name" value="Gly_Hdrlase_35_cat"/>
</dbReference>
<dbReference type="GeneID" id="19466208"/>
<evidence type="ECO:0000256" key="4">
    <source>
        <dbReference type="ARBA" id="ARBA00022729"/>
    </source>
</evidence>
<organism evidence="11 12">
    <name type="scientific">Glarea lozoyensis (strain ATCC 20868 / MF5171)</name>
    <dbReference type="NCBI Taxonomy" id="1116229"/>
    <lineage>
        <taxon>Eukaryota</taxon>
        <taxon>Fungi</taxon>
        <taxon>Dikarya</taxon>
        <taxon>Ascomycota</taxon>
        <taxon>Pezizomycotina</taxon>
        <taxon>Leotiomycetes</taxon>
        <taxon>Helotiales</taxon>
        <taxon>Helotiaceae</taxon>
        <taxon>Glarea</taxon>
    </lineage>
</organism>
<dbReference type="OMA" id="PYLITNG"/>
<dbReference type="Pfam" id="PF10435">
    <property type="entry name" value="BetaGal_dom2"/>
    <property type="match status" value="1"/>
</dbReference>
<dbReference type="Gene3D" id="3.20.20.80">
    <property type="entry name" value="Glycosidases"/>
    <property type="match status" value="1"/>
</dbReference>
<evidence type="ECO:0000256" key="2">
    <source>
        <dbReference type="ARBA" id="ARBA00009809"/>
    </source>
</evidence>
<dbReference type="Proteomes" id="UP000016922">
    <property type="component" value="Unassembled WGS sequence"/>
</dbReference>
<comment type="similarity">
    <text evidence="2 8">Belongs to the glycosyl hydrolase 35 family.</text>
</comment>
<dbReference type="Pfam" id="PF13364">
    <property type="entry name" value="BetaGal_ABD2"/>
    <property type="match status" value="2"/>
</dbReference>
<feature type="region of interest" description="Disordered" evidence="9">
    <location>
        <begin position="636"/>
        <end position="656"/>
    </location>
</feature>
<keyword evidence="7 11" id="KW-0326">Glycosidase</keyword>
<dbReference type="SUPFAM" id="SSF51445">
    <property type="entry name" value="(Trans)glycosidases"/>
    <property type="match status" value="1"/>
</dbReference>
<gene>
    <name evidence="11" type="ORF">GLAREA_07155</name>
</gene>
<dbReference type="InterPro" id="IPR037110">
    <property type="entry name" value="Betagal_dom2_sf"/>
</dbReference>
<evidence type="ECO:0000256" key="3">
    <source>
        <dbReference type="ARBA" id="ARBA00012756"/>
    </source>
</evidence>
<dbReference type="SMART" id="SM01029">
    <property type="entry name" value="BetaGal_dom2"/>
    <property type="match status" value="1"/>
</dbReference>
<evidence type="ECO:0000256" key="9">
    <source>
        <dbReference type="SAM" id="MobiDB-lite"/>
    </source>
</evidence>
<dbReference type="GO" id="GO:0005975">
    <property type="term" value="P:carbohydrate metabolic process"/>
    <property type="evidence" value="ECO:0007669"/>
    <property type="project" value="InterPro"/>
</dbReference>
<dbReference type="Gene3D" id="2.102.20.10">
    <property type="entry name" value="Beta-galactosidase, domain 2"/>
    <property type="match status" value="1"/>
</dbReference>
<dbReference type="eggNOG" id="KOG0496">
    <property type="taxonomic scope" value="Eukaryota"/>
</dbReference>
<name>S3D6L9_GLAL2</name>
<keyword evidence="12" id="KW-1185">Reference proteome</keyword>
<dbReference type="InterPro" id="IPR008979">
    <property type="entry name" value="Galactose-bd-like_sf"/>
</dbReference>
<sequence>MVWRNYWRIPVPELWVDILEKVKAAGFNTVSFYSHWGYHSARDGHLDFESGSRNFTRLFDICKDIGLYVLFRPGPYVNAEASAGGFPGWLTTGAYGTLRNNDSRYTDAWTPFMSEISKIVADYQITRGGHVILYQIENEFGNQWRNVDLKTPNYPAIAYMELLKSNARANGIDVPLIHNNPNFRTKSWSKDYSNEGGNVDNYALDHYPSCWSCDLSECTGTNGNVPDFTTYDYYSNFQQVAPTQPSFLAEFQGGSYNPWQGPAGGCVNTTGPEWVNVFYRHNVEQKVTSMNVYMLFGGSNWGQIAFPTVGTSYDYSAPITESRTIGEKYHETKLFGQFLRVARDLTKVDRIANNTGLTSTPDIKTTELRNPDTNGAFYVTAHTLSPSRDKTSFKLSISTSAGNLTVPQYASDIVLNGRQSKIIVTDFTIGKQKLIYSTAEVLTVSVQDGVPVVLLWLPAGESGEFFLSGAQAGQVKKSEGASGVKFSPVDGGTVVSYTQLAGSAVIDFEGSKFVLVDRASAYKTWMPSTSNDPFTAENSTVIVQGPYLVRSAAIDGNVLTLTGDWTESIDLDIYAPMSIQKVVFNGKTIRVNRTRYGSLLGRFLSAASTASSIKSQLPPLTKWKVSDGLPERNGNYDDSRWTVANHTKTPNPTPPATYPVLYADEYDFHTGNILWRGRFSNSNATGVFLSVIGGTGSGWSAFLNGAFIGSWLGSTSVTRGEQQLSFANATLNSNTTNVLFIIQDHMGKDQTSGATNPRGIFNATLIGGGTFSSWKVAGKAGGGQNIDPIRGPYNEGGLHAERLGWHLPGFDDSAWENGTPQTSSSNAGVKFYRTVVPLDLPRGVDASLGFVFSSPAGSKVRVQLYVNGYMFAKYIPHIGNQVTFPVFPGILNYHGDNTIGLSVWSQTTAGASVSVDWTVIGAVESSLDVGFDSTYLRPGWSDRSEYY</sequence>
<dbReference type="InterPro" id="IPR025972">
    <property type="entry name" value="BetaGal_dom3"/>
</dbReference>
<accession>S3D6L9</accession>
<dbReference type="FunFam" id="2.60.120.260:FF:000065">
    <property type="entry name" value="Beta-galactosidase A"/>
    <property type="match status" value="1"/>
</dbReference>
<dbReference type="HOGENOM" id="CLU_005732_2_1_1"/>
<dbReference type="SUPFAM" id="SSF51011">
    <property type="entry name" value="Glycosyl hydrolase domain"/>
    <property type="match status" value="1"/>
</dbReference>
<keyword evidence="6" id="KW-0325">Glycoprotein</keyword>
<comment type="catalytic activity">
    <reaction evidence="1">
        <text>Hydrolysis of terminal non-reducing beta-D-galactose residues in beta-D-galactosides.</text>
        <dbReference type="EC" id="3.2.1.23"/>
    </reaction>
</comment>
<dbReference type="Gene3D" id="2.60.120.260">
    <property type="entry name" value="Galactose-binding domain-like"/>
    <property type="match status" value="2"/>
</dbReference>
<dbReference type="PANTHER" id="PTHR23421">
    <property type="entry name" value="BETA-GALACTOSIDASE RELATED"/>
    <property type="match status" value="1"/>
</dbReference>
<dbReference type="InterPro" id="IPR025300">
    <property type="entry name" value="BetaGal_jelly_roll_dom"/>
</dbReference>
<keyword evidence="4" id="KW-0732">Signal</keyword>
<dbReference type="AlphaFoldDB" id="S3D6L9"/>
<dbReference type="Pfam" id="PF13363">
    <property type="entry name" value="BetaGal_dom3"/>
    <property type="match status" value="1"/>
</dbReference>
<evidence type="ECO:0000313" key="12">
    <source>
        <dbReference type="Proteomes" id="UP000016922"/>
    </source>
</evidence>
<dbReference type="SUPFAM" id="SSF49785">
    <property type="entry name" value="Galactose-binding domain-like"/>
    <property type="match status" value="2"/>
</dbReference>
<dbReference type="Gene3D" id="2.60.390.10">
    <property type="entry name" value="Beta-galactosidase, domain 3"/>
    <property type="match status" value="1"/>
</dbReference>
<dbReference type="Pfam" id="PF01301">
    <property type="entry name" value="Glyco_hydro_35"/>
    <property type="match status" value="1"/>
</dbReference>
<evidence type="ECO:0000256" key="1">
    <source>
        <dbReference type="ARBA" id="ARBA00001412"/>
    </source>
</evidence>
<dbReference type="InterPro" id="IPR017853">
    <property type="entry name" value="GH"/>
</dbReference>
<proteinExistence type="inferred from homology"/>
<dbReference type="GO" id="GO:0004565">
    <property type="term" value="F:beta-galactosidase activity"/>
    <property type="evidence" value="ECO:0007669"/>
    <property type="project" value="UniProtKB-EC"/>
</dbReference>
<feature type="domain" description="Beta-galactosidase" evidence="10">
    <location>
        <begin position="344"/>
        <end position="524"/>
    </location>
</feature>
<dbReference type="EC" id="3.2.1.23" evidence="3"/>
<keyword evidence="5" id="KW-0378">Hydrolase</keyword>
<protein>
    <recommendedName>
        <fullName evidence="3">beta-galactosidase</fullName>
        <ecNumber evidence="3">3.2.1.23</ecNumber>
    </recommendedName>
</protein>
<dbReference type="FunFam" id="3.20.20.80:FF:000040">
    <property type="entry name" value="Beta-galactosidase A"/>
    <property type="match status" value="1"/>
</dbReference>
<evidence type="ECO:0000256" key="8">
    <source>
        <dbReference type="RuleBase" id="RU003679"/>
    </source>
</evidence>
<dbReference type="InterPro" id="IPR036833">
    <property type="entry name" value="BetaGal_dom3_sf"/>
</dbReference>
<dbReference type="RefSeq" id="XP_008079294.1">
    <property type="nucleotide sequence ID" value="XM_008081103.1"/>
</dbReference>
<evidence type="ECO:0000313" key="11">
    <source>
        <dbReference type="EMBL" id="EPE34142.1"/>
    </source>
</evidence>
<dbReference type="OrthoDB" id="1657402at2759"/>
<evidence type="ECO:0000256" key="5">
    <source>
        <dbReference type="ARBA" id="ARBA00022801"/>
    </source>
</evidence>